<evidence type="ECO:0000313" key="2">
    <source>
        <dbReference type="EMBL" id="TWP50766.1"/>
    </source>
</evidence>
<dbReference type="EMBL" id="VOBR01000011">
    <property type="protein sequence ID" value="TWP50766.1"/>
    <property type="molecule type" value="Genomic_DNA"/>
</dbReference>
<evidence type="ECO:0000313" key="3">
    <source>
        <dbReference type="Proteomes" id="UP000316639"/>
    </source>
</evidence>
<dbReference type="AlphaFoldDB" id="A0A563ESX1"/>
<evidence type="ECO:0000256" key="1">
    <source>
        <dbReference type="SAM" id="MobiDB-lite"/>
    </source>
</evidence>
<dbReference type="OrthoDB" id="3831431at2"/>
<organism evidence="2 3">
    <name type="scientific">Lentzea tibetensis</name>
    <dbReference type="NCBI Taxonomy" id="2591470"/>
    <lineage>
        <taxon>Bacteria</taxon>
        <taxon>Bacillati</taxon>
        <taxon>Actinomycetota</taxon>
        <taxon>Actinomycetes</taxon>
        <taxon>Pseudonocardiales</taxon>
        <taxon>Pseudonocardiaceae</taxon>
        <taxon>Lentzea</taxon>
    </lineage>
</organism>
<keyword evidence="3" id="KW-1185">Reference proteome</keyword>
<name>A0A563ESX1_9PSEU</name>
<feature type="compositionally biased region" description="Low complexity" evidence="1">
    <location>
        <begin position="180"/>
        <end position="205"/>
    </location>
</feature>
<proteinExistence type="predicted"/>
<reference evidence="2 3" key="1">
    <citation type="submission" date="2019-07" db="EMBL/GenBank/DDBJ databases">
        <title>Lentzea xizangensis sp. nov., isolated from Qinghai-Tibetan Plateau Soils.</title>
        <authorList>
            <person name="Huang J."/>
        </authorList>
    </citation>
    <scope>NUCLEOTIDE SEQUENCE [LARGE SCALE GENOMIC DNA]</scope>
    <source>
        <strain evidence="2 3">FXJ1.1311</strain>
    </source>
</reference>
<accession>A0A563ESX1</accession>
<comment type="caution">
    <text evidence="2">The sequence shown here is derived from an EMBL/GenBank/DDBJ whole genome shotgun (WGS) entry which is preliminary data.</text>
</comment>
<protein>
    <submittedName>
        <fullName evidence="2">Uncharacterized protein</fullName>
    </submittedName>
</protein>
<dbReference type="Proteomes" id="UP000316639">
    <property type="component" value="Unassembled WGS sequence"/>
</dbReference>
<gene>
    <name evidence="2" type="ORF">FKR81_19380</name>
</gene>
<feature type="region of interest" description="Disordered" evidence="1">
    <location>
        <begin position="170"/>
        <end position="212"/>
    </location>
</feature>
<dbReference type="RefSeq" id="WP_146353486.1">
    <property type="nucleotide sequence ID" value="NZ_VOBR01000011.1"/>
</dbReference>
<sequence length="212" mass="22585">MDAQGWPFLVARGRRRGYSVLLAPPPLMSSYGLLEDVARPTSGIAVATVRGLCVVWSEHAVTPDDIGAEPRDEHSRPLRLLHGFVTEQTVTAPSEVDMSRSLTAALDTYRRFLDDEERFTVERSASFPAHSDIGSPAAIGKPDPRPRRYTVPALAAGAVLVGAVIFATSGNDPEPPKTPSCPTTTAPTTHTPVKPTTTTGKPATTSLQPSCT</sequence>